<accession>A0ACC0X0U9</accession>
<sequence>MELIWKELGAKFRELLEMGRSGVIAALIAACQRLHTHEQKCCQGLAAAVGSTNESPRSIVPRILFLESYLSCEDKSNWNWPNGFKIHVIGSLILQAVFKFRSEFIQPYITSITSMEADHVFEAAKDAGGARVIEAFLGSNASGKQKHRLILKSTIVDEHISCSDVKCYTLLVVISRPPLSSYEDTLESFQRIHLVHLPWKGALQAGSLSLRESIASELLAVRTELSKTKQGPYLLRKLDIDGFAARPDQWKLKQSSKQSTYKEFYATFGSSETKSFKKGAFVADPSKHTSHSLDIKNMRKEIDHSLDSAVPSLGKAGMKRHPEKEEQQTGKYAKHAMADDISRGKNKKKKNNLVASEYTGASGKGAESAEKPFLSEDRSVKKRHRKDRQLKSSKKLKA</sequence>
<organism evidence="1 2">
    <name type="scientific">Pistacia integerrima</name>
    <dbReference type="NCBI Taxonomy" id="434235"/>
    <lineage>
        <taxon>Eukaryota</taxon>
        <taxon>Viridiplantae</taxon>
        <taxon>Streptophyta</taxon>
        <taxon>Embryophyta</taxon>
        <taxon>Tracheophyta</taxon>
        <taxon>Spermatophyta</taxon>
        <taxon>Magnoliopsida</taxon>
        <taxon>eudicotyledons</taxon>
        <taxon>Gunneridae</taxon>
        <taxon>Pentapetalae</taxon>
        <taxon>rosids</taxon>
        <taxon>malvids</taxon>
        <taxon>Sapindales</taxon>
        <taxon>Anacardiaceae</taxon>
        <taxon>Pistacia</taxon>
    </lineage>
</organism>
<dbReference type="EMBL" id="CM047750">
    <property type="protein sequence ID" value="KAJ0007243.1"/>
    <property type="molecule type" value="Genomic_DNA"/>
</dbReference>
<comment type="caution">
    <text evidence="1">The sequence shown here is derived from an EMBL/GenBank/DDBJ whole genome shotgun (WGS) entry which is preliminary data.</text>
</comment>
<evidence type="ECO:0000313" key="2">
    <source>
        <dbReference type="Proteomes" id="UP001163603"/>
    </source>
</evidence>
<reference evidence="2" key="1">
    <citation type="journal article" date="2023" name="G3 (Bethesda)">
        <title>Genome assembly and association tests identify interacting loci associated with vigor, precocity, and sex in interspecific pistachio rootstocks.</title>
        <authorList>
            <person name="Palmer W."/>
            <person name="Jacygrad E."/>
            <person name="Sagayaradj S."/>
            <person name="Cavanaugh K."/>
            <person name="Han R."/>
            <person name="Bertier L."/>
            <person name="Beede B."/>
            <person name="Kafkas S."/>
            <person name="Golino D."/>
            <person name="Preece J."/>
            <person name="Michelmore R."/>
        </authorList>
    </citation>
    <scope>NUCLEOTIDE SEQUENCE [LARGE SCALE GENOMIC DNA]</scope>
</reference>
<gene>
    <name evidence="1" type="ORF">Pint_29458</name>
</gene>
<keyword evidence="2" id="KW-1185">Reference proteome</keyword>
<name>A0ACC0X0U9_9ROSI</name>
<dbReference type="Proteomes" id="UP001163603">
    <property type="component" value="Chromosome 15"/>
</dbReference>
<evidence type="ECO:0000313" key="1">
    <source>
        <dbReference type="EMBL" id="KAJ0007243.1"/>
    </source>
</evidence>
<proteinExistence type="predicted"/>
<protein>
    <submittedName>
        <fullName evidence="1">Uncharacterized protein</fullName>
    </submittedName>
</protein>